<dbReference type="EMBL" id="JAIWIU010000005">
    <property type="protein sequence ID" value="MCA2014665.1"/>
    <property type="molecule type" value="Genomic_DNA"/>
</dbReference>
<dbReference type="Pfam" id="PF09588">
    <property type="entry name" value="YqaJ"/>
    <property type="match status" value="1"/>
</dbReference>
<sequence length="345" mass="40275">MFVKIEFEHKTDEWHIWRSQGVGSSDISVLRDNHPEKTRWLLWAEKRGVITPSNVDKNPNVRRGVINESRVRSWLNKRLNQEATVICGYDDEYPWRRASFDAIYDDQGPTPAEIKCPSTKLFEDLIESGRDSKLYQQYVDQLYYQIGLLEAPYGYLVFYCEDLNQIKIFKVEADTQVITDINHLVDAFYTRYVKTGVEPALDKDRDVKSLSTEELVQNRPLVERYIKLYQIGKQLAQLTESIDTQKAETTQKLLAVAVDYRKLGFLGINITSGASQERFNWNRYAKDKHLNVSEQDRKKFTTVTNKKPTVSINRQYMPNANLPDDLKELERLVQDLGQQVNPRRE</sequence>
<dbReference type="InterPro" id="IPR011335">
    <property type="entry name" value="Restrct_endonuc-II-like"/>
</dbReference>
<feature type="domain" description="YqaJ viral recombinase" evidence="1">
    <location>
        <begin position="13"/>
        <end position="146"/>
    </location>
</feature>
<dbReference type="InterPro" id="IPR011604">
    <property type="entry name" value="PDDEXK-like_dom_sf"/>
</dbReference>
<proteinExistence type="predicted"/>
<dbReference type="NCBIfam" id="TIGR03033">
    <property type="entry name" value="phage_rel_nuc"/>
    <property type="match status" value="1"/>
</dbReference>
<evidence type="ECO:0000313" key="2">
    <source>
        <dbReference type="EMBL" id="MCA2014665.1"/>
    </source>
</evidence>
<evidence type="ECO:0000313" key="3">
    <source>
        <dbReference type="Proteomes" id="UP001199044"/>
    </source>
</evidence>
<keyword evidence="3" id="KW-1185">Reference proteome</keyword>
<accession>A0ABS7YG85</accession>
<dbReference type="Gene3D" id="3.90.320.10">
    <property type="match status" value="1"/>
</dbReference>
<dbReference type="RefSeq" id="WP_225249286.1">
    <property type="nucleotide sequence ID" value="NZ_JAIWIU010000005.1"/>
</dbReference>
<comment type="caution">
    <text evidence="2">The sequence shown here is derived from an EMBL/GenBank/DDBJ whole genome shotgun (WGS) entry which is preliminary data.</text>
</comment>
<dbReference type="Proteomes" id="UP001199044">
    <property type="component" value="Unassembled WGS sequence"/>
</dbReference>
<reference evidence="3" key="1">
    <citation type="submission" date="2023-07" db="EMBL/GenBank/DDBJ databases">
        <title>Molecular identification of indigenous halophilic bacteria isolated from red sea cost, biodegradation of synthetic dyes and assessment of degraded metabolite toxicity.</title>
        <authorList>
            <person name="Chaieb K."/>
            <person name="Altayb H.N."/>
        </authorList>
    </citation>
    <scope>NUCLEOTIDE SEQUENCE [LARGE SCALE GENOMIC DNA]</scope>
    <source>
        <strain evidence="3">K20</strain>
    </source>
</reference>
<name>A0ABS7YG85_9VIBR</name>
<evidence type="ECO:0000259" key="1">
    <source>
        <dbReference type="Pfam" id="PF09588"/>
    </source>
</evidence>
<organism evidence="2 3">
    <name type="scientific">Vibrio tritonius</name>
    <dbReference type="NCBI Taxonomy" id="1435069"/>
    <lineage>
        <taxon>Bacteria</taxon>
        <taxon>Pseudomonadati</taxon>
        <taxon>Pseudomonadota</taxon>
        <taxon>Gammaproteobacteria</taxon>
        <taxon>Vibrionales</taxon>
        <taxon>Vibrionaceae</taxon>
        <taxon>Vibrio</taxon>
    </lineage>
</organism>
<dbReference type="InterPro" id="IPR017482">
    <property type="entry name" value="Lambda-type_endonuclease"/>
</dbReference>
<dbReference type="InterPro" id="IPR019080">
    <property type="entry name" value="YqaJ_viral_recombinase"/>
</dbReference>
<dbReference type="SUPFAM" id="SSF52980">
    <property type="entry name" value="Restriction endonuclease-like"/>
    <property type="match status" value="1"/>
</dbReference>
<protein>
    <submittedName>
        <fullName evidence="2">YqaJ viral recombinase family protein</fullName>
    </submittedName>
</protein>
<gene>
    <name evidence="2" type="ORF">LDJ79_00990</name>
</gene>